<keyword evidence="1" id="KW-1133">Transmembrane helix</keyword>
<feature type="non-terminal residue" evidence="2">
    <location>
        <position position="1"/>
    </location>
</feature>
<organism evidence="2">
    <name type="scientific">marine sediment metagenome</name>
    <dbReference type="NCBI Taxonomy" id="412755"/>
    <lineage>
        <taxon>unclassified sequences</taxon>
        <taxon>metagenomes</taxon>
        <taxon>ecological metagenomes</taxon>
    </lineage>
</organism>
<keyword evidence="1" id="KW-0472">Membrane</keyword>
<protein>
    <submittedName>
        <fullName evidence="2">Uncharacterized protein</fullName>
    </submittedName>
</protein>
<sequence>SKQTKWIIRLTIAMLIVGVSQIGLLLYSLFTRAGL</sequence>
<name>A0A0F9CS40_9ZZZZ</name>
<dbReference type="EMBL" id="LAZR01031964">
    <property type="protein sequence ID" value="KKL52243.1"/>
    <property type="molecule type" value="Genomic_DNA"/>
</dbReference>
<dbReference type="AlphaFoldDB" id="A0A0F9CS40"/>
<keyword evidence="1" id="KW-0812">Transmembrane</keyword>
<gene>
    <name evidence="2" type="ORF">LCGC14_2287400</name>
</gene>
<feature type="transmembrane region" description="Helical" evidence="1">
    <location>
        <begin position="6"/>
        <end position="30"/>
    </location>
</feature>
<evidence type="ECO:0000256" key="1">
    <source>
        <dbReference type="SAM" id="Phobius"/>
    </source>
</evidence>
<proteinExistence type="predicted"/>
<comment type="caution">
    <text evidence="2">The sequence shown here is derived from an EMBL/GenBank/DDBJ whole genome shotgun (WGS) entry which is preliminary data.</text>
</comment>
<accession>A0A0F9CS40</accession>
<evidence type="ECO:0000313" key="2">
    <source>
        <dbReference type="EMBL" id="KKL52243.1"/>
    </source>
</evidence>
<reference evidence="2" key="1">
    <citation type="journal article" date="2015" name="Nature">
        <title>Complex archaea that bridge the gap between prokaryotes and eukaryotes.</title>
        <authorList>
            <person name="Spang A."/>
            <person name="Saw J.H."/>
            <person name="Jorgensen S.L."/>
            <person name="Zaremba-Niedzwiedzka K."/>
            <person name="Martijn J."/>
            <person name="Lind A.E."/>
            <person name="van Eijk R."/>
            <person name="Schleper C."/>
            <person name="Guy L."/>
            <person name="Ettema T.J."/>
        </authorList>
    </citation>
    <scope>NUCLEOTIDE SEQUENCE</scope>
</reference>